<dbReference type="EMBL" id="LC738881">
    <property type="protein sequence ID" value="BDT63116.1"/>
    <property type="molecule type" value="Genomic_DNA"/>
</dbReference>
<reference evidence="2" key="1">
    <citation type="submission" date="2022-10" db="EMBL/GenBank/DDBJ databases">
        <title>Genome sequences of endogenous nimaviruses in decapod crustaceans.</title>
        <authorList>
            <person name="Kawato S."/>
            <person name="Nozaki R."/>
            <person name="Kondo H."/>
            <person name="Hirono I."/>
        </authorList>
    </citation>
    <scope>NUCLEOTIDE SEQUENCE</scope>
    <source>
        <strain evidence="2">Fukuoka2019</strain>
    </source>
</reference>
<protein>
    <submittedName>
        <fullName evidence="2">Wsv270-like protein</fullName>
    </submittedName>
</protein>
<proteinExistence type="predicted"/>
<sequence>MKKYFVVDCDYPVPSAWGAESAARPSNPCSASNMERLVRVASAATSAQPGDGKKLENVLVGVNPGGDTESCERCLKLVTHYVNALAGRRVFGSFALVKALTGEQEGSRCTPFELNGQLVFLSRRLETQSLRNNKNSWWNANRCLRENIARVKLRRTQWKRATGDRAWVRRGSLEGSESKSKSERKSESKSGSKSWSESKSGSENKSRSESKNGSRREREIGIGRENKSKSGSGRGSEGTGDRRGRKRRRNGDRGGGMDGGGTEHKRDPLPEHCLRCGAQGQGHQGDGRQQDTPLFH</sequence>
<organism evidence="2">
    <name type="scientific">Sicyonia whispovirus</name>
    <dbReference type="NCBI Taxonomy" id="2984283"/>
    <lineage>
        <taxon>Viruses</taxon>
        <taxon>Viruses incertae sedis</taxon>
        <taxon>Naldaviricetes</taxon>
        <taxon>Nimaviridae</taxon>
        <taxon>Whispovirus</taxon>
    </lineage>
</organism>
<feature type="compositionally biased region" description="Basic and acidic residues" evidence="1">
    <location>
        <begin position="200"/>
        <end position="228"/>
    </location>
</feature>
<feature type="compositionally biased region" description="Basic and acidic residues" evidence="1">
    <location>
        <begin position="261"/>
        <end position="274"/>
    </location>
</feature>
<name>A0A9C7C9E1_9VIRU</name>
<evidence type="ECO:0000256" key="1">
    <source>
        <dbReference type="SAM" id="MobiDB-lite"/>
    </source>
</evidence>
<feature type="region of interest" description="Disordered" evidence="1">
    <location>
        <begin position="171"/>
        <end position="296"/>
    </location>
</feature>
<accession>A0A9C7C9E1</accession>
<evidence type="ECO:0000313" key="2">
    <source>
        <dbReference type="EMBL" id="BDT63116.1"/>
    </source>
</evidence>
<feature type="compositionally biased region" description="Basic and acidic residues" evidence="1">
    <location>
        <begin position="176"/>
        <end position="190"/>
    </location>
</feature>